<dbReference type="GO" id="GO:0017056">
    <property type="term" value="F:structural constituent of nuclear pore"/>
    <property type="evidence" value="ECO:0007669"/>
    <property type="project" value="TreeGrafter"/>
</dbReference>
<protein>
    <submittedName>
        <fullName evidence="3">14685_t:CDS:1</fullName>
    </submittedName>
</protein>
<dbReference type="EMBL" id="CAJVPV010026253">
    <property type="protein sequence ID" value="CAG8731100.1"/>
    <property type="molecule type" value="Genomic_DNA"/>
</dbReference>
<dbReference type="PANTHER" id="PTHR18898">
    <property type="entry name" value="NUCLEOPROTEIN TPR-RELATED"/>
    <property type="match status" value="1"/>
</dbReference>
<feature type="compositionally biased region" description="Basic and acidic residues" evidence="2">
    <location>
        <begin position="551"/>
        <end position="562"/>
    </location>
</feature>
<sequence length="562" mass="65748">NAEIDSLNSKVENLSIELEKVRQRSSNFERSYQEQVVIAQRATTEKDDRERYYSDLVDKLMNEGKSLKKLNELYEKRQEDDTQAIMRLETEVSTVKTSLAESNALSSQLNEEIQNMKDEIVKLEEEKKELTQLSSIASASPGSAVEKALQKKGQSIIQMYSDYTNIQEQLILEQKKTRELSEALTTFKFELENYAPQIQQRNEEYNQLLEENHYIMEQLKLSQTEIQRLSQIKENVEAENTELTNRNDKLQNEKEMYVEHNTSLMRQIEELRKGGPSSPVISAADADGVIPRDLDGLYRLSFNLRSEKNILLKKIKTLESEIGSLQELLSQKDSENKNAVQEISRLQQNQRQLHARLESLEQEKRLYQERTLRSSLSDQGSPSRLSSSVFNLSSNIQSDEKLQAEYQDIKNRLEIALGEIKVRDENIQKANLELTALRYEKTQFSLERKHWEDRCKVLQSHYDMKEEEVQNIKQILRQTQRLNEQMEKQMIKDEDNKLTLNSELTNVKNELNIRQAKWEEIQNNFNKEMENLLAAKEKAESVARDSQQLSEENKRLEREITE</sequence>
<gene>
    <name evidence="3" type="ORF">AMORRO_LOCUS14024</name>
</gene>
<feature type="coiled-coil region" evidence="1">
    <location>
        <begin position="219"/>
        <end position="267"/>
    </location>
</feature>
<organism evidence="3 4">
    <name type="scientific">Acaulospora morrowiae</name>
    <dbReference type="NCBI Taxonomy" id="94023"/>
    <lineage>
        <taxon>Eukaryota</taxon>
        <taxon>Fungi</taxon>
        <taxon>Fungi incertae sedis</taxon>
        <taxon>Mucoromycota</taxon>
        <taxon>Glomeromycotina</taxon>
        <taxon>Glomeromycetes</taxon>
        <taxon>Diversisporales</taxon>
        <taxon>Acaulosporaceae</taxon>
        <taxon>Acaulospora</taxon>
    </lineage>
</organism>
<dbReference type="AlphaFoldDB" id="A0A9N9ICI6"/>
<feature type="region of interest" description="Disordered" evidence="2">
    <location>
        <begin position="538"/>
        <end position="562"/>
    </location>
</feature>
<evidence type="ECO:0000256" key="1">
    <source>
        <dbReference type="SAM" id="Coils"/>
    </source>
</evidence>
<feature type="non-terminal residue" evidence="3">
    <location>
        <position position="1"/>
    </location>
</feature>
<evidence type="ECO:0000313" key="3">
    <source>
        <dbReference type="EMBL" id="CAG8731100.1"/>
    </source>
</evidence>
<dbReference type="GO" id="GO:0006406">
    <property type="term" value="P:mRNA export from nucleus"/>
    <property type="evidence" value="ECO:0007669"/>
    <property type="project" value="TreeGrafter"/>
</dbReference>
<reference evidence="3" key="1">
    <citation type="submission" date="2021-06" db="EMBL/GenBank/DDBJ databases">
        <authorList>
            <person name="Kallberg Y."/>
            <person name="Tangrot J."/>
            <person name="Rosling A."/>
        </authorList>
    </citation>
    <scope>NUCLEOTIDE SEQUENCE</scope>
    <source>
        <strain evidence="3">CL551</strain>
    </source>
</reference>
<evidence type="ECO:0000313" key="4">
    <source>
        <dbReference type="Proteomes" id="UP000789342"/>
    </source>
</evidence>
<accession>A0A9N9ICI6</accession>
<keyword evidence="4" id="KW-1185">Reference proteome</keyword>
<feature type="coiled-coil region" evidence="1">
    <location>
        <begin position="4"/>
        <end position="31"/>
    </location>
</feature>
<dbReference type="OrthoDB" id="2443903at2759"/>
<keyword evidence="1" id="KW-0175">Coiled coil</keyword>
<dbReference type="PANTHER" id="PTHR18898:SF2">
    <property type="entry name" value="NUCLEOPROTEIN TPR"/>
    <property type="match status" value="1"/>
</dbReference>
<dbReference type="GO" id="GO:0005643">
    <property type="term" value="C:nuclear pore"/>
    <property type="evidence" value="ECO:0007669"/>
    <property type="project" value="TreeGrafter"/>
</dbReference>
<comment type="caution">
    <text evidence="3">The sequence shown here is derived from an EMBL/GenBank/DDBJ whole genome shotgun (WGS) entry which is preliminary data.</text>
</comment>
<evidence type="ECO:0000256" key="2">
    <source>
        <dbReference type="SAM" id="MobiDB-lite"/>
    </source>
</evidence>
<feature type="coiled-coil region" evidence="1">
    <location>
        <begin position="57"/>
        <end position="133"/>
    </location>
</feature>
<feature type="non-terminal residue" evidence="3">
    <location>
        <position position="562"/>
    </location>
</feature>
<proteinExistence type="predicted"/>
<dbReference type="Proteomes" id="UP000789342">
    <property type="component" value="Unassembled WGS sequence"/>
</dbReference>
<feature type="coiled-coil region" evidence="1">
    <location>
        <begin position="308"/>
        <end position="370"/>
    </location>
</feature>
<name>A0A9N9ICI6_9GLOM</name>